<evidence type="ECO:0000313" key="1">
    <source>
        <dbReference type="EMBL" id="MDQ0167127.1"/>
    </source>
</evidence>
<keyword evidence="2" id="KW-1185">Reference proteome</keyword>
<protein>
    <submittedName>
        <fullName evidence="1">Uncharacterized protein</fullName>
    </submittedName>
</protein>
<name>A0ABT9W1K8_9BACI</name>
<comment type="caution">
    <text evidence="1">The sequence shown here is derived from an EMBL/GenBank/DDBJ whole genome shotgun (WGS) entry which is preliminary data.</text>
</comment>
<sequence length="297" mass="34145">MFSNNSYASTVDSISSQYNLTAGKVDLSLLDPELQLMLSERYKEVDDYFLLIEEKEMMYDEILSTLSTNKLNMEENHMLYIEASTLKSEILDLKNNMEENIGLIEIEHFGDIGSNEDLSIASVSSDVDITVNLYYDQTTGQYVLSGGWEWKNRNWFSDCGWGACGGYNGFALQILNRDIAIFDETLYTYSGLREQFVRTNTMEKEYSSYGLGMRFQDNQIVRNWEYEYDSHRGQGRIWFEFSDGTPTGTIVSYKAGYAHTWNSTEVSSITISATGISFSFSTTENRWSDERNGNFRF</sequence>
<proteinExistence type="predicted"/>
<reference evidence="1 2" key="1">
    <citation type="submission" date="2023-07" db="EMBL/GenBank/DDBJ databases">
        <title>Genomic Encyclopedia of Type Strains, Phase IV (KMG-IV): sequencing the most valuable type-strain genomes for metagenomic binning, comparative biology and taxonomic classification.</title>
        <authorList>
            <person name="Goeker M."/>
        </authorList>
    </citation>
    <scope>NUCLEOTIDE SEQUENCE [LARGE SCALE GENOMIC DNA]</scope>
    <source>
        <strain evidence="1 2">DSM 12751</strain>
    </source>
</reference>
<dbReference type="Proteomes" id="UP001235840">
    <property type="component" value="Unassembled WGS sequence"/>
</dbReference>
<accession>A0ABT9W1K8</accession>
<dbReference type="RefSeq" id="WP_307395866.1">
    <property type="nucleotide sequence ID" value="NZ_BAAADK010000046.1"/>
</dbReference>
<evidence type="ECO:0000313" key="2">
    <source>
        <dbReference type="Proteomes" id="UP001235840"/>
    </source>
</evidence>
<gene>
    <name evidence="1" type="ORF">J2S11_003052</name>
</gene>
<organism evidence="1 2">
    <name type="scientific">Caldalkalibacillus horti</name>
    <dbReference type="NCBI Taxonomy" id="77523"/>
    <lineage>
        <taxon>Bacteria</taxon>
        <taxon>Bacillati</taxon>
        <taxon>Bacillota</taxon>
        <taxon>Bacilli</taxon>
        <taxon>Bacillales</taxon>
        <taxon>Bacillaceae</taxon>
        <taxon>Caldalkalibacillus</taxon>
    </lineage>
</organism>
<dbReference type="EMBL" id="JAUSTY010000013">
    <property type="protein sequence ID" value="MDQ0167127.1"/>
    <property type="molecule type" value="Genomic_DNA"/>
</dbReference>